<gene>
    <name evidence="1" type="ORF">B0J11DRAFT_161929</name>
</gene>
<protein>
    <submittedName>
        <fullName evidence="1">Uncharacterized protein</fullName>
    </submittedName>
</protein>
<name>A0A9P9IVW9_9PLEO</name>
<comment type="caution">
    <text evidence="1">The sequence shown here is derived from an EMBL/GenBank/DDBJ whole genome shotgun (WGS) entry which is preliminary data.</text>
</comment>
<organism evidence="1 2">
    <name type="scientific">Dendryphion nanum</name>
    <dbReference type="NCBI Taxonomy" id="256645"/>
    <lineage>
        <taxon>Eukaryota</taxon>
        <taxon>Fungi</taxon>
        <taxon>Dikarya</taxon>
        <taxon>Ascomycota</taxon>
        <taxon>Pezizomycotina</taxon>
        <taxon>Dothideomycetes</taxon>
        <taxon>Pleosporomycetidae</taxon>
        <taxon>Pleosporales</taxon>
        <taxon>Torulaceae</taxon>
        <taxon>Dendryphion</taxon>
    </lineage>
</organism>
<evidence type="ECO:0000313" key="2">
    <source>
        <dbReference type="Proteomes" id="UP000700596"/>
    </source>
</evidence>
<dbReference type="SUPFAM" id="SSF48403">
    <property type="entry name" value="Ankyrin repeat"/>
    <property type="match status" value="1"/>
</dbReference>
<keyword evidence="2" id="KW-1185">Reference proteome</keyword>
<reference evidence="1" key="1">
    <citation type="journal article" date="2021" name="Nat. Commun.">
        <title>Genetic determinants of endophytism in the Arabidopsis root mycobiome.</title>
        <authorList>
            <person name="Mesny F."/>
            <person name="Miyauchi S."/>
            <person name="Thiergart T."/>
            <person name="Pickel B."/>
            <person name="Atanasova L."/>
            <person name="Karlsson M."/>
            <person name="Huettel B."/>
            <person name="Barry K.W."/>
            <person name="Haridas S."/>
            <person name="Chen C."/>
            <person name="Bauer D."/>
            <person name="Andreopoulos W."/>
            <person name="Pangilinan J."/>
            <person name="LaButti K."/>
            <person name="Riley R."/>
            <person name="Lipzen A."/>
            <person name="Clum A."/>
            <person name="Drula E."/>
            <person name="Henrissat B."/>
            <person name="Kohler A."/>
            <person name="Grigoriev I.V."/>
            <person name="Martin F.M."/>
            <person name="Hacquard S."/>
        </authorList>
    </citation>
    <scope>NUCLEOTIDE SEQUENCE</scope>
    <source>
        <strain evidence="1">MPI-CAGE-CH-0243</strain>
    </source>
</reference>
<dbReference type="AlphaFoldDB" id="A0A9P9IVW9"/>
<dbReference type="InterPro" id="IPR036770">
    <property type="entry name" value="Ankyrin_rpt-contain_sf"/>
</dbReference>
<proteinExistence type="predicted"/>
<sequence length="310" mass="35157">MLEPHNIKNVVNFFLFEGDKNVIQSQVCLRILKHACRFKSLSAPTVKIPSLVQADGDDIDLFVAAVIMNDTAALSLFRHSGSFMAVPGRNLGYVLTAAVMHYQDTEFIQSLLYELPLWTREGDEDFLNTIAMFHDAVTTAFRSGKLNVAQCLVDWFIEHIDISPTVRRIFSEWLTDAVLIIDEHAVYLVRHLLRHGADPNGSLGYNEQPLLVAIRNHSGTHRLALVRLLLGYGASLRGYTATSVMDVATQTWGQKLIPYNIYNSLRELQEWELDTAHKRKRLVQESPTASAKTVKRPTFNHCGKPPFWRR</sequence>
<evidence type="ECO:0000313" key="1">
    <source>
        <dbReference type="EMBL" id="KAH7135542.1"/>
    </source>
</evidence>
<dbReference type="EMBL" id="JAGMWT010000002">
    <property type="protein sequence ID" value="KAH7135542.1"/>
    <property type="molecule type" value="Genomic_DNA"/>
</dbReference>
<accession>A0A9P9IVW9</accession>
<dbReference type="Proteomes" id="UP000700596">
    <property type="component" value="Unassembled WGS sequence"/>
</dbReference>
<dbReference type="Gene3D" id="1.25.40.20">
    <property type="entry name" value="Ankyrin repeat-containing domain"/>
    <property type="match status" value="1"/>
</dbReference>